<dbReference type="InterPro" id="IPR011712">
    <property type="entry name" value="Sig_transdc_His_kin_sub3_dim/P"/>
</dbReference>
<keyword evidence="8" id="KW-0460">Magnesium</keyword>
<keyword evidence="7 13" id="KW-0418">Kinase</keyword>
<dbReference type="InterPro" id="IPR036890">
    <property type="entry name" value="HATPase_C_sf"/>
</dbReference>
<organism evidence="13 14">
    <name type="scientific">Actinoplanes teichomyceticus</name>
    <dbReference type="NCBI Taxonomy" id="1867"/>
    <lineage>
        <taxon>Bacteria</taxon>
        <taxon>Bacillati</taxon>
        <taxon>Actinomycetota</taxon>
        <taxon>Actinomycetes</taxon>
        <taxon>Micromonosporales</taxon>
        <taxon>Micromonosporaceae</taxon>
        <taxon>Actinoplanes</taxon>
    </lineage>
</organism>
<dbReference type="InterPro" id="IPR050482">
    <property type="entry name" value="Sensor_HK_TwoCompSys"/>
</dbReference>
<dbReference type="GO" id="GO:0046983">
    <property type="term" value="F:protein dimerization activity"/>
    <property type="evidence" value="ECO:0007669"/>
    <property type="project" value="InterPro"/>
</dbReference>
<dbReference type="GO" id="GO:0016020">
    <property type="term" value="C:membrane"/>
    <property type="evidence" value="ECO:0007669"/>
    <property type="project" value="InterPro"/>
</dbReference>
<evidence type="ECO:0000313" key="14">
    <source>
        <dbReference type="Proteomes" id="UP000320239"/>
    </source>
</evidence>
<dbReference type="SUPFAM" id="SSF55874">
    <property type="entry name" value="ATPase domain of HSP90 chaperone/DNA topoisomerase II/histidine kinase"/>
    <property type="match status" value="1"/>
</dbReference>
<evidence type="ECO:0000256" key="1">
    <source>
        <dbReference type="ARBA" id="ARBA00001946"/>
    </source>
</evidence>
<keyword evidence="4" id="KW-0597">Phosphoprotein</keyword>
<dbReference type="Proteomes" id="UP000320239">
    <property type="component" value="Unassembled WGS sequence"/>
</dbReference>
<dbReference type="Gene3D" id="1.20.5.1930">
    <property type="match status" value="1"/>
</dbReference>
<evidence type="ECO:0000256" key="6">
    <source>
        <dbReference type="ARBA" id="ARBA00022723"/>
    </source>
</evidence>
<comment type="cofactor">
    <cofactor evidence="1">
        <name>Mg(2+)</name>
        <dbReference type="ChEBI" id="CHEBI:18420"/>
    </cofactor>
</comment>
<accession>A0A561WL20</accession>
<evidence type="ECO:0000256" key="7">
    <source>
        <dbReference type="ARBA" id="ARBA00022777"/>
    </source>
</evidence>
<dbReference type="GO" id="GO:0070025">
    <property type="term" value="F:carbon monoxide binding"/>
    <property type="evidence" value="ECO:0007669"/>
    <property type="project" value="UniProtKB-ARBA"/>
</dbReference>
<dbReference type="GO" id="GO:0019825">
    <property type="term" value="F:oxygen binding"/>
    <property type="evidence" value="ECO:0007669"/>
    <property type="project" value="UniProtKB-ARBA"/>
</dbReference>
<evidence type="ECO:0000256" key="10">
    <source>
        <dbReference type="ARBA" id="ARBA00023012"/>
    </source>
</evidence>
<keyword evidence="10" id="KW-0902">Two-component regulatory system</keyword>
<dbReference type="Pfam" id="PF02518">
    <property type="entry name" value="HATPase_c"/>
    <property type="match status" value="1"/>
</dbReference>
<keyword evidence="3" id="KW-0963">Cytoplasm</keyword>
<dbReference type="GO" id="GO:0020037">
    <property type="term" value="F:heme binding"/>
    <property type="evidence" value="ECO:0007669"/>
    <property type="project" value="UniProtKB-ARBA"/>
</dbReference>
<dbReference type="GO" id="GO:0019826">
    <property type="term" value="F:oxygen sensor activity"/>
    <property type="evidence" value="ECO:0007669"/>
    <property type="project" value="UniProtKB-ARBA"/>
</dbReference>
<dbReference type="PANTHER" id="PTHR24421">
    <property type="entry name" value="NITRATE/NITRITE SENSOR PROTEIN NARX-RELATED"/>
    <property type="match status" value="1"/>
</dbReference>
<dbReference type="PANTHER" id="PTHR24421:SF56">
    <property type="entry name" value="OXYGEN SENSOR HISTIDINE KINASE RESPONSE REGULATOR DOST"/>
    <property type="match status" value="1"/>
</dbReference>
<evidence type="ECO:0000313" key="13">
    <source>
        <dbReference type="EMBL" id="TWG24564.1"/>
    </source>
</evidence>
<keyword evidence="6" id="KW-0479">Metal-binding</keyword>
<evidence type="ECO:0000256" key="4">
    <source>
        <dbReference type="ARBA" id="ARBA00022553"/>
    </source>
</evidence>
<dbReference type="GO" id="GO:0070483">
    <property type="term" value="P:detection of hypoxia"/>
    <property type="evidence" value="ECO:0007669"/>
    <property type="project" value="UniProtKB-ARBA"/>
</dbReference>
<name>A0A561WL20_ACTTI</name>
<keyword evidence="14" id="KW-1185">Reference proteome</keyword>
<dbReference type="GO" id="GO:0070026">
    <property type="term" value="F:nitric oxide binding"/>
    <property type="evidence" value="ECO:0007669"/>
    <property type="project" value="UniProtKB-ARBA"/>
</dbReference>
<evidence type="ECO:0000259" key="11">
    <source>
        <dbReference type="SMART" id="SM00065"/>
    </source>
</evidence>
<dbReference type="AlphaFoldDB" id="A0A561WL20"/>
<reference evidence="13 14" key="1">
    <citation type="submission" date="2019-06" db="EMBL/GenBank/DDBJ databases">
        <title>Sequencing the genomes of 1000 actinobacteria strains.</title>
        <authorList>
            <person name="Klenk H.-P."/>
        </authorList>
    </citation>
    <scope>NUCLEOTIDE SEQUENCE [LARGE SCALE GENOMIC DNA]</scope>
    <source>
        <strain evidence="13 14">DSM 43866</strain>
    </source>
</reference>
<dbReference type="Gene3D" id="3.30.565.10">
    <property type="entry name" value="Histidine kinase-like ATPase, C-terminal domain"/>
    <property type="match status" value="1"/>
</dbReference>
<evidence type="ECO:0000256" key="8">
    <source>
        <dbReference type="ARBA" id="ARBA00022842"/>
    </source>
</evidence>
<comment type="caution">
    <text evidence="13">The sequence shown here is derived from an EMBL/GenBank/DDBJ whole genome shotgun (WGS) entry which is preliminary data.</text>
</comment>
<evidence type="ECO:0000256" key="2">
    <source>
        <dbReference type="ARBA" id="ARBA00001971"/>
    </source>
</evidence>
<sequence>MAEGSTPSLGLSPLSRLRLDELLQEMLDRVGDVVNSRERLRALLDAVVGIGSDLDLRSTLQRIVEAACALAGARYGALGVLGPDQGSLSDFITHGIDPAVHAKIGDLPHGRGVLGLLITEPKPVRLSDIRKHPRSYGFPPNHPPMHSFLGVPVRTRDHVFGNLYLAEKQGAAEFSEDDEEIVVALAAAAGVAIDNARLYELAQRREAWLAAAAEITGVLLGTVHRTEALRLIARRAREVAGAELVLLLLHEEENARYRIEVADGADPASDELTGKVLPADSPVVRDFGLDRYRQLDDLRAAAEWPGPVPSGPALAAPLAGTDSPQGVLIVSQSATQAALGAGEDPVLLSTFAGQAALALERARAQEERELLAVLEDRERIARDLHDVVIQRLFATGMHLQSAVGPHTVKPEVAKRINSAVDDLDATIRDIRRSIFELRAPVGPSLRGELRKAVEEAEATLGFRPDLETSGPVDSAVPDDVVPELLAVLREALANVARHARAQHARVSVRVADGLLRLQVRDDGVGIDPSLARGGVVNMGERANDLGGAFEIGPAADGGTRLTWQVPLPS</sequence>
<dbReference type="EMBL" id="VIWY01000002">
    <property type="protein sequence ID" value="TWG24564.1"/>
    <property type="molecule type" value="Genomic_DNA"/>
</dbReference>
<dbReference type="SMART" id="SM00387">
    <property type="entry name" value="HATPase_c"/>
    <property type="match status" value="1"/>
</dbReference>
<evidence type="ECO:0000256" key="9">
    <source>
        <dbReference type="ARBA" id="ARBA00023004"/>
    </source>
</evidence>
<feature type="domain" description="Histidine kinase/HSP90-like ATPase" evidence="12">
    <location>
        <begin position="479"/>
        <end position="569"/>
    </location>
</feature>
<dbReference type="Pfam" id="PF07730">
    <property type="entry name" value="HisKA_3"/>
    <property type="match status" value="1"/>
</dbReference>
<evidence type="ECO:0000256" key="3">
    <source>
        <dbReference type="ARBA" id="ARBA00022490"/>
    </source>
</evidence>
<keyword evidence="9" id="KW-0408">Iron</keyword>
<dbReference type="InterPro" id="IPR003594">
    <property type="entry name" value="HATPase_dom"/>
</dbReference>
<dbReference type="Gene3D" id="3.30.450.40">
    <property type="match status" value="2"/>
</dbReference>
<dbReference type="CDD" id="cd16917">
    <property type="entry name" value="HATPase_UhpB-NarQ-NarX-like"/>
    <property type="match status" value="1"/>
</dbReference>
<dbReference type="Pfam" id="PF13185">
    <property type="entry name" value="GAF_2"/>
    <property type="match status" value="1"/>
</dbReference>
<dbReference type="GO" id="GO:0000155">
    <property type="term" value="F:phosphorelay sensor kinase activity"/>
    <property type="evidence" value="ECO:0007669"/>
    <property type="project" value="InterPro"/>
</dbReference>
<dbReference type="GO" id="GO:0000287">
    <property type="term" value="F:magnesium ion binding"/>
    <property type="evidence" value="ECO:0007669"/>
    <property type="project" value="UniProtKB-ARBA"/>
</dbReference>
<dbReference type="SMART" id="SM00065">
    <property type="entry name" value="GAF"/>
    <property type="match status" value="2"/>
</dbReference>
<dbReference type="InterPro" id="IPR003018">
    <property type="entry name" value="GAF"/>
</dbReference>
<protein>
    <submittedName>
        <fullName evidence="13">Histidine kinase/DNA gyrase B/HSP90-like ATPase</fullName>
    </submittedName>
</protein>
<dbReference type="GO" id="GO:0005524">
    <property type="term" value="F:ATP binding"/>
    <property type="evidence" value="ECO:0007669"/>
    <property type="project" value="UniProtKB-ARBA"/>
</dbReference>
<keyword evidence="5" id="KW-0808">Transferase</keyword>
<proteinExistence type="predicted"/>
<evidence type="ECO:0000256" key="5">
    <source>
        <dbReference type="ARBA" id="ARBA00022679"/>
    </source>
</evidence>
<dbReference type="FunFam" id="3.30.450.40:FF:000052">
    <property type="entry name" value="Oxygen sensor histidine kinase response regulator DevS/DosS"/>
    <property type="match status" value="1"/>
</dbReference>
<evidence type="ECO:0000259" key="12">
    <source>
        <dbReference type="SMART" id="SM00387"/>
    </source>
</evidence>
<feature type="domain" description="GAF" evidence="11">
    <location>
        <begin position="55"/>
        <end position="203"/>
    </location>
</feature>
<feature type="domain" description="GAF" evidence="11">
    <location>
        <begin position="224"/>
        <end position="369"/>
    </location>
</feature>
<dbReference type="InterPro" id="IPR029016">
    <property type="entry name" value="GAF-like_dom_sf"/>
</dbReference>
<dbReference type="SUPFAM" id="SSF55781">
    <property type="entry name" value="GAF domain-like"/>
    <property type="match status" value="2"/>
</dbReference>
<dbReference type="Pfam" id="PF13492">
    <property type="entry name" value="GAF_3"/>
    <property type="match status" value="1"/>
</dbReference>
<gene>
    <name evidence="13" type="ORF">FHX34_1021124</name>
</gene>
<comment type="cofactor">
    <cofactor evidence="2">
        <name>heme</name>
        <dbReference type="ChEBI" id="CHEBI:30413"/>
    </cofactor>
</comment>